<evidence type="ECO:0000256" key="1">
    <source>
        <dbReference type="SAM" id="MobiDB-lite"/>
    </source>
</evidence>
<feature type="compositionally biased region" description="Polar residues" evidence="1">
    <location>
        <begin position="1"/>
        <end position="12"/>
    </location>
</feature>
<protein>
    <submittedName>
        <fullName evidence="2">Uncharacterized protein</fullName>
    </submittedName>
</protein>
<gene>
    <name evidence="2" type="ORF">B0H16DRAFT_1793722</name>
</gene>
<accession>A0AAD7HGE7</accession>
<dbReference type="AlphaFoldDB" id="A0AAD7HGE7"/>
<organism evidence="2 3">
    <name type="scientific">Mycena metata</name>
    <dbReference type="NCBI Taxonomy" id="1033252"/>
    <lineage>
        <taxon>Eukaryota</taxon>
        <taxon>Fungi</taxon>
        <taxon>Dikarya</taxon>
        <taxon>Basidiomycota</taxon>
        <taxon>Agaricomycotina</taxon>
        <taxon>Agaricomycetes</taxon>
        <taxon>Agaricomycetidae</taxon>
        <taxon>Agaricales</taxon>
        <taxon>Marasmiineae</taxon>
        <taxon>Mycenaceae</taxon>
        <taxon>Mycena</taxon>
    </lineage>
</organism>
<feature type="non-terminal residue" evidence="2">
    <location>
        <position position="1"/>
    </location>
</feature>
<proteinExistence type="predicted"/>
<sequence>SIVSRKWTQNRTKSGKDVHPRNVSNTGFVAHFNMVVISKRVQVALINITRDVLKRMICNNAGHRVIYAVTNRLYQARYELSTDRASVERDYLIASIFGAYPGAACANDPELFGIMAERGCAVFDFAYGETISAPVFDKLSKENGVSLLRVRRSDQCIQQLTDLAKSNTCILALQISGDIGDELQRTVQQNRNHWGANLSNDAFHFCFADGFKAVQYAMELNGNVGTAFILIKTEQPGKWRVDCWHHFSPSRIPGLNYPLSVTLQTQVQGDTAFLGEMEISALPGSPIPKFGQAFATVKLSTEVHQTDLSRMAKFQ</sequence>
<reference evidence="2" key="1">
    <citation type="submission" date="2023-03" db="EMBL/GenBank/DDBJ databases">
        <title>Massive genome expansion in bonnet fungi (Mycena s.s.) driven by repeated elements and novel gene families across ecological guilds.</title>
        <authorList>
            <consortium name="Lawrence Berkeley National Laboratory"/>
            <person name="Harder C.B."/>
            <person name="Miyauchi S."/>
            <person name="Viragh M."/>
            <person name="Kuo A."/>
            <person name="Thoen E."/>
            <person name="Andreopoulos B."/>
            <person name="Lu D."/>
            <person name="Skrede I."/>
            <person name="Drula E."/>
            <person name="Henrissat B."/>
            <person name="Morin E."/>
            <person name="Kohler A."/>
            <person name="Barry K."/>
            <person name="LaButti K."/>
            <person name="Morin E."/>
            <person name="Salamov A."/>
            <person name="Lipzen A."/>
            <person name="Mereny Z."/>
            <person name="Hegedus B."/>
            <person name="Baldrian P."/>
            <person name="Stursova M."/>
            <person name="Weitz H."/>
            <person name="Taylor A."/>
            <person name="Grigoriev I.V."/>
            <person name="Nagy L.G."/>
            <person name="Martin F."/>
            <person name="Kauserud H."/>
        </authorList>
    </citation>
    <scope>NUCLEOTIDE SEQUENCE</scope>
    <source>
        <strain evidence="2">CBHHK182m</strain>
    </source>
</reference>
<feature type="region of interest" description="Disordered" evidence="1">
    <location>
        <begin position="1"/>
        <end position="20"/>
    </location>
</feature>
<evidence type="ECO:0000313" key="2">
    <source>
        <dbReference type="EMBL" id="KAJ7720199.1"/>
    </source>
</evidence>
<comment type="caution">
    <text evidence="2">The sequence shown here is derived from an EMBL/GenBank/DDBJ whole genome shotgun (WGS) entry which is preliminary data.</text>
</comment>
<name>A0AAD7HGE7_9AGAR</name>
<keyword evidence="3" id="KW-1185">Reference proteome</keyword>
<dbReference type="Proteomes" id="UP001215598">
    <property type="component" value="Unassembled WGS sequence"/>
</dbReference>
<dbReference type="EMBL" id="JARKIB010000243">
    <property type="protein sequence ID" value="KAJ7720199.1"/>
    <property type="molecule type" value="Genomic_DNA"/>
</dbReference>
<evidence type="ECO:0000313" key="3">
    <source>
        <dbReference type="Proteomes" id="UP001215598"/>
    </source>
</evidence>